<evidence type="ECO:0000313" key="2">
    <source>
        <dbReference type="EMBL" id="ATA83161.1"/>
    </source>
</evidence>
<reference evidence="3 5" key="3">
    <citation type="submission" date="2018-06" db="EMBL/GenBank/DDBJ databases">
        <authorList>
            <consortium name="Pathogen Informatics"/>
            <person name="Doyle S."/>
        </authorList>
    </citation>
    <scope>NUCLEOTIDE SEQUENCE [LARGE SCALE GENOMIC DNA]</scope>
    <source>
        <strain evidence="3 5">NCTC11653</strain>
    </source>
</reference>
<keyword evidence="1" id="KW-1133">Transmembrane helix</keyword>
<reference evidence="4" key="2">
    <citation type="submission" date="2017-06" db="EMBL/GenBank/DDBJ databases">
        <title>Capnocytophaga spp. assemblies.</title>
        <authorList>
            <person name="Gulvik C.A."/>
        </authorList>
    </citation>
    <scope>NUCLEOTIDE SEQUENCE [LARGE SCALE GENOMIC DNA]</scope>
    <source>
        <strain evidence="4">KC1668</strain>
    </source>
</reference>
<dbReference type="AlphaFoldDB" id="A0AAX2IEQ6"/>
<feature type="transmembrane region" description="Helical" evidence="1">
    <location>
        <begin position="175"/>
        <end position="201"/>
    </location>
</feature>
<feature type="transmembrane region" description="Helical" evidence="1">
    <location>
        <begin position="21"/>
        <end position="43"/>
    </location>
</feature>
<keyword evidence="1" id="KW-0812">Transmembrane</keyword>
<dbReference type="Proteomes" id="UP000249902">
    <property type="component" value="Unassembled WGS sequence"/>
</dbReference>
<evidence type="ECO:0000256" key="1">
    <source>
        <dbReference type="SAM" id="Phobius"/>
    </source>
</evidence>
<dbReference type="EMBL" id="UAVP01000011">
    <property type="protein sequence ID" value="SQA76504.1"/>
    <property type="molecule type" value="Genomic_DNA"/>
</dbReference>
<proteinExistence type="predicted"/>
<accession>A0AAX2IEQ6</accession>
<keyword evidence="4" id="KW-1185">Reference proteome</keyword>
<dbReference type="Proteomes" id="UP000217301">
    <property type="component" value="Chromosome"/>
</dbReference>
<evidence type="ECO:0000313" key="3">
    <source>
        <dbReference type="EMBL" id="SQA76504.1"/>
    </source>
</evidence>
<dbReference type="RefSeq" id="WP_002682328.1">
    <property type="nucleotide sequence ID" value="NZ_CP022385.1"/>
</dbReference>
<feature type="transmembrane region" description="Helical" evidence="1">
    <location>
        <begin position="49"/>
        <end position="72"/>
    </location>
</feature>
<organism evidence="3 5">
    <name type="scientific">Capnocytophaga sputigena</name>
    <dbReference type="NCBI Taxonomy" id="1019"/>
    <lineage>
        <taxon>Bacteria</taxon>
        <taxon>Pseudomonadati</taxon>
        <taxon>Bacteroidota</taxon>
        <taxon>Flavobacteriia</taxon>
        <taxon>Flavobacteriales</taxon>
        <taxon>Flavobacteriaceae</taxon>
        <taxon>Capnocytophaga</taxon>
    </lineage>
</organism>
<keyword evidence="1" id="KW-0472">Membrane</keyword>
<dbReference type="KEGG" id="cspu:CGC55_00995"/>
<evidence type="ECO:0000313" key="5">
    <source>
        <dbReference type="Proteomes" id="UP000249902"/>
    </source>
</evidence>
<name>A0AAX2IEQ6_CAPSP</name>
<evidence type="ECO:0000313" key="4">
    <source>
        <dbReference type="Proteomes" id="UP000217301"/>
    </source>
</evidence>
<gene>
    <name evidence="2" type="ORF">CGC55_00995</name>
    <name evidence="3" type="ORF">NCTC11653_02429</name>
</gene>
<reference evidence="2" key="1">
    <citation type="journal article" date="2017" name="Genome Announc.">
        <title>Twelve Complete Reference Genomes of Clinical Isolates in the Capnocytophaga Genus.</title>
        <authorList>
            <person name="Villarma A."/>
            <person name="Gulvik C.A."/>
            <person name="Rowe L.A."/>
            <person name="Sheth M."/>
            <person name="Juieng P."/>
            <person name="Nicholson A.C."/>
            <person name="Loparev V.N."/>
            <person name="McQuiston J.R."/>
        </authorList>
    </citation>
    <scope>NUCLEOTIDE SEQUENCE</scope>
    <source>
        <strain evidence="2">KC1668</strain>
    </source>
</reference>
<dbReference type="EMBL" id="CP022385">
    <property type="protein sequence ID" value="ATA83161.1"/>
    <property type="molecule type" value="Genomic_DNA"/>
</dbReference>
<protein>
    <submittedName>
        <fullName evidence="3">Uncharacterized protein</fullName>
    </submittedName>
</protein>
<sequence>MNFRKKKDNTIKKQTNQDKELSFFAISVWECIFLFIAIVFIIFIFVEEIIYPATLLILFMMSLALIIIGLFFSKRSKKIFIKINVVEHQFIYDINGESHTCFFENAKIFRGKLLFKIIGYILRIDNCLYLLHDGNTFPEKLEVKQFNSEVEILRNIINSKSKNKWVDIVPIAMNFFFNILVLGGALAGIVGMFYIIAIFIYG</sequence>